<feature type="transmembrane region" description="Helical" evidence="7">
    <location>
        <begin position="362"/>
        <end position="382"/>
    </location>
</feature>
<keyword evidence="6 7" id="KW-0472">Membrane</keyword>
<feature type="transmembrane region" description="Helical" evidence="7">
    <location>
        <begin position="394"/>
        <end position="423"/>
    </location>
</feature>
<evidence type="ECO:0000256" key="1">
    <source>
        <dbReference type="ARBA" id="ARBA00004141"/>
    </source>
</evidence>
<evidence type="ECO:0008006" key="10">
    <source>
        <dbReference type="Google" id="ProtNLM"/>
    </source>
</evidence>
<dbReference type="PANTHER" id="PTHR20772">
    <property type="entry name" value="PROTEIN FMP42"/>
    <property type="match status" value="1"/>
</dbReference>
<name>A0A9P8TAM2_9ASCO</name>
<feature type="transmembrane region" description="Helical" evidence="7">
    <location>
        <begin position="112"/>
        <end position="129"/>
    </location>
</feature>
<dbReference type="InterPro" id="IPR036259">
    <property type="entry name" value="MFS_trans_sf"/>
</dbReference>
<dbReference type="OrthoDB" id="330047at2759"/>
<dbReference type="GeneID" id="70232422"/>
<dbReference type="PANTHER" id="PTHR20772:SF2">
    <property type="entry name" value="PROTEIN FMP42"/>
    <property type="match status" value="1"/>
</dbReference>
<dbReference type="RefSeq" id="XP_046064925.1">
    <property type="nucleotide sequence ID" value="XM_046205649.1"/>
</dbReference>
<comment type="similarity">
    <text evidence="2">Belongs to the SLC43A transporter (TC 2.A.1.44) family.</text>
</comment>
<evidence type="ECO:0000256" key="2">
    <source>
        <dbReference type="ARBA" id="ARBA00006595"/>
    </source>
</evidence>
<feature type="transmembrane region" description="Helical" evidence="7">
    <location>
        <begin position="141"/>
        <end position="162"/>
    </location>
</feature>
<gene>
    <name evidence="8" type="ORF">OGAPHI_000454</name>
</gene>
<evidence type="ECO:0000256" key="3">
    <source>
        <dbReference type="ARBA" id="ARBA00022448"/>
    </source>
</evidence>
<dbReference type="AlphaFoldDB" id="A0A9P8TAM2"/>
<evidence type="ECO:0000256" key="5">
    <source>
        <dbReference type="ARBA" id="ARBA00022989"/>
    </source>
</evidence>
<feature type="transmembrane region" description="Helical" evidence="7">
    <location>
        <begin position="28"/>
        <end position="51"/>
    </location>
</feature>
<evidence type="ECO:0000256" key="7">
    <source>
        <dbReference type="SAM" id="Phobius"/>
    </source>
</evidence>
<feature type="transmembrane region" description="Helical" evidence="7">
    <location>
        <begin position="444"/>
        <end position="465"/>
    </location>
</feature>
<feature type="transmembrane region" description="Helical" evidence="7">
    <location>
        <begin position="320"/>
        <end position="342"/>
    </location>
</feature>
<evidence type="ECO:0000256" key="6">
    <source>
        <dbReference type="ARBA" id="ARBA00023136"/>
    </source>
</evidence>
<evidence type="ECO:0000256" key="4">
    <source>
        <dbReference type="ARBA" id="ARBA00022692"/>
    </source>
</evidence>
<accession>A0A9P8TAM2</accession>
<comment type="caution">
    <text evidence="8">The sequence shown here is derived from an EMBL/GenBank/DDBJ whole genome shotgun (WGS) entry which is preliminary data.</text>
</comment>
<keyword evidence="5 7" id="KW-1133">Transmembrane helix</keyword>
<feature type="transmembrane region" description="Helical" evidence="7">
    <location>
        <begin position="480"/>
        <end position="499"/>
    </location>
</feature>
<comment type="subcellular location">
    <subcellularLocation>
        <location evidence="1">Membrane</location>
        <topology evidence="1">Multi-pass membrane protein</topology>
    </subcellularLocation>
</comment>
<evidence type="ECO:0000313" key="8">
    <source>
        <dbReference type="EMBL" id="KAH3671749.1"/>
    </source>
</evidence>
<dbReference type="Proteomes" id="UP000769157">
    <property type="component" value="Unassembled WGS sequence"/>
</dbReference>
<dbReference type="EMBL" id="JAEUBE010000055">
    <property type="protein sequence ID" value="KAH3671749.1"/>
    <property type="molecule type" value="Genomic_DNA"/>
</dbReference>
<feature type="transmembrane region" description="Helical" evidence="7">
    <location>
        <begin position="84"/>
        <end position="106"/>
    </location>
</feature>
<feature type="transmembrane region" description="Helical" evidence="7">
    <location>
        <begin position="174"/>
        <end position="195"/>
    </location>
</feature>
<keyword evidence="9" id="KW-1185">Reference proteome</keyword>
<reference evidence="8" key="1">
    <citation type="journal article" date="2021" name="Open Biol.">
        <title>Shared evolutionary footprints suggest mitochondrial oxidative damage underlies multiple complex I losses in fungi.</title>
        <authorList>
            <person name="Schikora-Tamarit M.A."/>
            <person name="Marcet-Houben M."/>
            <person name="Nosek J."/>
            <person name="Gabaldon T."/>
        </authorList>
    </citation>
    <scope>NUCLEOTIDE SEQUENCE</scope>
    <source>
        <strain evidence="8">CBS6075</strain>
    </source>
</reference>
<sequence length="525" mass="57945">MPATENTPLVPVATNPLKDQLPSLKIRVFQVVCALIWCLFAAGPIFGFAALKPILIDQGVYKEICDTVGPDALQEVCTERDLKLNFMFTLGAVVTNATALVVGSILDNYGPRVTGIIGAIAIFISSLCLRNGATITFFDAYLFGYIGLAFGGPFVFISSFQLANSFPGKSGSVLALLTGAFDSSSALFLIYRLIYQNDLIHNLTLKKFFTAYLVVPIFIFVCQVTVMPSESYKTVETLAKMGETGIDESGLPMDPEDLRYTGQEVQAQRSRRNSIKSIRSTRSTKSVYEEIADSRLHQKSGGIFGVLHDKSLKKQITSPWYILMCCFATIQMLRVNYFVATIRSQMEFYFQDEGIAIGINKFFDVALPVGGLFAIPFIGLLLDNFKTLTVLTILYQISLTIGVFGMIPLQFVQYLGILMLVVYRPFYYTAVSDFCAKVFGYRNFGTVYGSLNCISGIFNLFQALLDKSTHTVFHMNPNPVNLLLVLLTALSGAALLGYIKSQEIEVSKSDIIREALDSEVVEIGD</sequence>
<keyword evidence="4 7" id="KW-0812">Transmembrane</keyword>
<organism evidence="8 9">
    <name type="scientific">Ogataea philodendri</name>
    <dbReference type="NCBI Taxonomy" id="1378263"/>
    <lineage>
        <taxon>Eukaryota</taxon>
        <taxon>Fungi</taxon>
        <taxon>Dikarya</taxon>
        <taxon>Ascomycota</taxon>
        <taxon>Saccharomycotina</taxon>
        <taxon>Pichiomycetes</taxon>
        <taxon>Pichiales</taxon>
        <taxon>Pichiaceae</taxon>
        <taxon>Ogataea</taxon>
    </lineage>
</organism>
<proteinExistence type="inferred from homology"/>
<dbReference type="InterPro" id="IPR052599">
    <property type="entry name" value="SLC43A_AATransporter"/>
</dbReference>
<keyword evidence="3" id="KW-0813">Transport</keyword>
<dbReference type="Gene3D" id="1.20.1250.20">
    <property type="entry name" value="MFS general substrate transporter like domains"/>
    <property type="match status" value="1"/>
</dbReference>
<dbReference type="GO" id="GO:0000329">
    <property type="term" value="C:fungal-type vacuole membrane"/>
    <property type="evidence" value="ECO:0007669"/>
    <property type="project" value="TreeGrafter"/>
</dbReference>
<reference evidence="8" key="2">
    <citation type="submission" date="2021-01" db="EMBL/GenBank/DDBJ databases">
        <authorList>
            <person name="Schikora-Tamarit M.A."/>
        </authorList>
    </citation>
    <scope>NUCLEOTIDE SEQUENCE</scope>
    <source>
        <strain evidence="8">CBS6075</strain>
    </source>
</reference>
<dbReference type="SUPFAM" id="SSF103473">
    <property type="entry name" value="MFS general substrate transporter"/>
    <property type="match status" value="1"/>
</dbReference>
<protein>
    <recommendedName>
        <fullName evidence="10">Protein FMP42</fullName>
    </recommendedName>
</protein>
<feature type="transmembrane region" description="Helical" evidence="7">
    <location>
        <begin position="207"/>
        <end position="226"/>
    </location>
</feature>
<evidence type="ECO:0000313" key="9">
    <source>
        <dbReference type="Proteomes" id="UP000769157"/>
    </source>
</evidence>